<dbReference type="GO" id="GO:0016798">
    <property type="term" value="F:hydrolase activity, acting on glycosyl bonds"/>
    <property type="evidence" value="ECO:0007669"/>
    <property type="project" value="UniProtKB-KW"/>
</dbReference>
<dbReference type="InterPro" id="IPR017853">
    <property type="entry name" value="GH"/>
</dbReference>
<dbReference type="InterPro" id="IPR013780">
    <property type="entry name" value="Glyco_hydro_b"/>
</dbReference>
<keyword evidence="1 4" id="KW-0378">Hydrolase</keyword>
<feature type="domain" description="Glycosyl hydrolase family 13 catalytic" evidence="3">
    <location>
        <begin position="32"/>
        <end position="402"/>
    </location>
</feature>
<gene>
    <name evidence="4" type="ORF">ENE75_11335</name>
</gene>
<keyword evidence="5" id="KW-1185">Reference proteome</keyword>
<dbReference type="AlphaFoldDB" id="A0A3S3SCC8"/>
<protein>
    <submittedName>
        <fullName evidence="4">Glycoside hydrolase family 13 protein</fullName>
    </submittedName>
</protein>
<reference evidence="4 5" key="1">
    <citation type="submission" date="2019-01" db="EMBL/GenBank/DDBJ databases">
        <authorList>
            <person name="Chen W.-M."/>
        </authorList>
    </citation>
    <scope>NUCLEOTIDE SEQUENCE [LARGE SCALE GENOMIC DNA]</scope>
    <source>
        <strain evidence="4 5">ICH-3</strain>
    </source>
</reference>
<dbReference type="RefSeq" id="WP_128198416.1">
    <property type="nucleotide sequence ID" value="NZ_SACT01000003.1"/>
</dbReference>
<comment type="caution">
    <text evidence="4">The sequence shown here is derived from an EMBL/GenBank/DDBJ whole genome shotgun (WGS) entry which is preliminary data.</text>
</comment>
<evidence type="ECO:0000313" key="4">
    <source>
        <dbReference type="EMBL" id="RVT51415.1"/>
    </source>
</evidence>
<dbReference type="SMART" id="SM00642">
    <property type="entry name" value="Aamy"/>
    <property type="match status" value="1"/>
</dbReference>
<dbReference type="CDD" id="cd11338">
    <property type="entry name" value="AmyAc_CMD"/>
    <property type="match status" value="1"/>
</dbReference>
<dbReference type="PANTHER" id="PTHR10357:SF210">
    <property type="entry name" value="MALTODEXTRIN GLUCOSIDASE"/>
    <property type="match status" value="1"/>
</dbReference>
<dbReference type="GO" id="GO:0005975">
    <property type="term" value="P:carbohydrate metabolic process"/>
    <property type="evidence" value="ECO:0007669"/>
    <property type="project" value="InterPro"/>
</dbReference>
<dbReference type="EMBL" id="SACT01000003">
    <property type="protein sequence ID" value="RVT51415.1"/>
    <property type="molecule type" value="Genomic_DNA"/>
</dbReference>
<dbReference type="Gene3D" id="3.90.400.10">
    <property type="entry name" value="Oligo-1,6-glucosidase, Domain 2"/>
    <property type="match status" value="1"/>
</dbReference>
<dbReference type="Proteomes" id="UP000288178">
    <property type="component" value="Unassembled WGS sequence"/>
</dbReference>
<dbReference type="Gene3D" id="2.60.40.1180">
    <property type="entry name" value="Golgi alpha-mannosidase II"/>
    <property type="match status" value="1"/>
</dbReference>
<sequence>MTTVYANAADHAVAGTYETREADWRMGAVVYQVLVDRFAPPADLAAKRHLYPAPKRLRGWDELPRQGEYLAAHKLWGHEIDFWGGDLQSLATRLDHVRSLHADVLYLNPICDAYTNHKYDALDYRGVSPEYGTRADVIALADTLHAQGMKLVLDGVFNHMGRNSPAFRAAEADPASPYRDWFCFDPALPGGARAWWRAENLPELNLENPAVRADLWGDADSVVRGWLRDGADGWRLDVAFDIGFVYLDELTRSAHAQKPGSLVVGEIPNWPAQWYPSVDGVMHFGLRQLLIRLAGGQLDATTFGCILERMLADCGIENLLRSWIYLDNHDTIRLATALPDPAARRLATVLQFTLPGSPNLYYGSEVDLEGGDDPEMRAPMPWDRVAAGQPTLDLIRRLGALRRSHRALRIGDWRPLIGQRLFAFERHTDRAGDSVLVVVNPTGDVVDEALVVTDSKLMDATPLVDLLGTLDGAPPSLRAALLHLRLPPKGVAVLGVDTAPQGGYTNYKRVQ</sequence>
<evidence type="ECO:0000256" key="2">
    <source>
        <dbReference type="ARBA" id="ARBA00023295"/>
    </source>
</evidence>
<name>A0A3S3SCC8_9BURK</name>
<proteinExistence type="predicted"/>
<dbReference type="SUPFAM" id="SSF51445">
    <property type="entry name" value="(Trans)glycosidases"/>
    <property type="match status" value="1"/>
</dbReference>
<dbReference type="InterPro" id="IPR006047">
    <property type="entry name" value="GH13_cat_dom"/>
</dbReference>
<dbReference type="Pfam" id="PF00128">
    <property type="entry name" value="Alpha-amylase"/>
    <property type="match status" value="1"/>
</dbReference>
<dbReference type="OrthoDB" id="9761577at2"/>
<evidence type="ECO:0000256" key="1">
    <source>
        <dbReference type="ARBA" id="ARBA00022801"/>
    </source>
</evidence>
<organism evidence="4 5">
    <name type="scientific">Rubrivivax albus</name>
    <dbReference type="NCBI Taxonomy" id="2499835"/>
    <lineage>
        <taxon>Bacteria</taxon>
        <taxon>Pseudomonadati</taxon>
        <taxon>Pseudomonadota</taxon>
        <taxon>Betaproteobacteria</taxon>
        <taxon>Burkholderiales</taxon>
        <taxon>Sphaerotilaceae</taxon>
        <taxon>Rubrivivax</taxon>
    </lineage>
</organism>
<evidence type="ECO:0000259" key="3">
    <source>
        <dbReference type="SMART" id="SM00642"/>
    </source>
</evidence>
<accession>A0A3S3SCC8</accession>
<evidence type="ECO:0000313" key="5">
    <source>
        <dbReference type="Proteomes" id="UP000288178"/>
    </source>
</evidence>
<dbReference type="Gene3D" id="3.20.20.80">
    <property type="entry name" value="Glycosidases"/>
    <property type="match status" value="1"/>
</dbReference>
<dbReference type="InterPro" id="IPR045857">
    <property type="entry name" value="O16G_dom_2"/>
</dbReference>
<keyword evidence="2" id="KW-0326">Glycosidase</keyword>
<dbReference type="PANTHER" id="PTHR10357">
    <property type="entry name" value="ALPHA-AMYLASE FAMILY MEMBER"/>
    <property type="match status" value="1"/>
</dbReference>